<proteinExistence type="predicted"/>
<evidence type="ECO:0000313" key="2">
    <source>
        <dbReference type="Proteomes" id="UP000237839"/>
    </source>
</evidence>
<dbReference type="AlphaFoldDB" id="A0A2S9H322"/>
<dbReference type="RefSeq" id="WP_105530598.1">
    <property type="nucleotide sequence ID" value="NZ_PUGF01000003.1"/>
</dbReference>
<dbReference type="OrthoDB" id="8777969at2"/>
<reference evidence="1 2" key="1">
    <citation type="submission" date="2018-02" db="EMBL/GenBank/DDBJ databases">
        <title>Solimicrobium silvestre gen. nov., sp. nov., isolated from alpine forest soil.</title>
        <authorList>
            <person name="Margesin R."/>
            <person name="Albuquerque L."/>
            <person name="Zhang D.-C."/>
            <person name="Froufe H.J.C."/>
            <person name="Severino R."/>
            <person name="Roxo I."/>
            <person name="Egas C."/>
            <person name="Da Costa M.S."/>
        </authorList>
    </citation>
    <scope>NUCLEOTIDE SEQUENCE [LARGE SCALE GENOMIC DNA]</scope>
    <source>
        <strain evidence="1 2">S20-91</strain>
    </source>
</reference>
<comment type="caution">
    <text evidence="1">The sequence shown here is derived from an EMBL/GenBank/DDBJ whole genome shotgun (WGS) entry which is preliminary data.</text>
</comment>
<gene>
    <name evidence="1" type="ORF">S2091_0887</name>
</gene>
<evidence type="ECO:0000313" key="1">
    <source>
        <dbReference type="EMBL" id="PRC94266.1"/>
    </source>
</evidence>
<name>A0A2S9H322_9BURK</name>
<accession>A0A2S9H322</accession>
<dbReference type="Proteomes" id="UP000237839">
    <property type="component" value="Unassembled WGS sequence"/>
</dbReference>
<dbReference type="EMBL" id="PUGF01000003">
    <property type="protein sequence ID" value="PRC94266.1"/>
    <property type="molecule type" value="Genomic_DNA"/>
</dbReference>
<sequence>MNLVHAPATKKSIADFDDAPIYQTQFKFMSVSEHLNRIVQRIKNFNNKTSNQNNEQPERCSMLYFSVDAKRITEARRLIISMCRDKLIFMRVKPMQHATTMQVELFLKTSVMQHVQEMMESSFQC</sequence>
<organism evidence="1 2">
    <name type="scientific">Solimicrobium silvestre</name>
    <dbReference type="NCBI Taxonomy" id="2099400"/>
    <lineage>
        <taxon>Bacteria</taxon>
        <taxon>Pseudomonadati</taxon>
        <taxon>Pseudomonadota</taxon>
        <taxon>Betaproteobacteria</taxon>
        <taxon>Burkholderiales</taxon>
        <taxon>Oxalobacteraceae</taxon>
        <taxon>Solimicrobium</taxon>
    </lineage>
</organism>
<keyword evidence="2" id="KW-1185">Reference proteome</keyword>
<protein>
    <submittedName>
        <fullName evidence="1">Uncharacterized protein</fullName>
    </submittedName>
</protein>